<dbReference type="InterPro" id="IPR029068">
    <property type="entry name" value="Glyas_Bleomycin-R_OHBP_Dase"/>
</dbReference>
<organism evidence="3 4">
    <name type="scientific">Fodinicola feengrottensis</name>
    <dbReference type="NCBI Taxonomy" id="435914"/>
    <lineage>
        <taxon>Bacteria</taxon>
        <taxon>Bacillati</taxon>
        <taxon>Actinomycetota</taxon>
        <taxon>Actinomycetes</taxon>
        <taxon>Mycobacteriales</taxon>
        <taxon>Fodinicola</taxon>
    </lineage>
</organism>
<dbReference type="PANTHER" id="PTHR34109">
    <property type="entry name" value="BNAUNNG04460D PROTEIN-RELATED"/>
    <property type="match status" value="1"/>
</dbReference>
<dbReference type="InterPro" id="IPR004360">
    <property type="entry name" value="Glyas_Fos-R_dOase_dom"/>
</dbReference>
<dbReference type="PROSITE" id="PS51819">
    <property type="entry name" value="VOC"/>
    <property type="match status" value="1"/>
</dbReference>
<dbReference type="Proteomes" id="UP001500618">
    <property type="component" value="Unassembled WGS sequence"/>
</dbReference>
<comment type="caution">
    <text evidence="3">The sequence shown here is derived from an EMBL/GenBank/DDBJ whole genome shotgun (WGS) entry which is preliminary data.</text>
</comment>
<sequence length="173" mass="19028">MTAADLAPEEFPGVTPHLVVRSVAEAVAFYQRAFGADELQRQSGPDGRIWHCELLVAGGRLLLVEEFPDMGMLAPESIGGTPVMLHIFVTDVDGTFDRAVEAGAEPAMKPLDTFWGDRYAQVIDPLGHRWSFGRRTDDLSTEDTAAQARRWSAERGHPASPADVPESDRPWSR</sequence>
<keyword evidence="4" id="KW-1185">Reference proteome</keyword>
<dbReference type="RefSeq" id="WP_344312858.1">
    <property type="nucleotide sequence ID" value="NZ_BAAANY010000020.1"/>
</dbReference>
<evidence type="ECO:0000313" key="3">
    <source>
        <dbReference type="EMBL" id="GAA1694373.1"/>
    </source>
</evidence>
<feature type="domain" description="VOC" evidence="2">
    <location>
        <begin position="10"/>
        <end position="135"/>
    </location>
</feature>
<dbReference type="Pfam" id="PF00903">
    <property type="entry name" value="Glyoxalase"/>
    <property type="match status" value="1"/>
</dbReference>
<evidence type="ECO:0000259" key="2">
    <source>
        <dbReference type="PROSITE" id="PS51819"/>
    </source>
</evidence>
<evidence type="ECO:0000256" key="1">
    <source>
        <dbReference type="SAM" id="MobiDB-lite"/>
    </source>
</evidence>
<dbReference type="EMBL" id="BAAANY010000020">
    <property type="protein sequence ID" value="GAA1694373.1"/>
    <property type="molecule type" value="Genomic_DNA"/>
</dbReference>
<dbReference type="Gene3D" id="3.30.720.110">
    <property type="match status" value="1"/>
</dbReference>
<dbReference type="SUPFAM" id="SSF54593">
    <property type="entry name" value="Glyoxalase/Bleomycin resistance protein/Dihydroxybiphenyl dioxygenase"/>
    <property type="match status" value="1"/>
</dbReference>
<evidence type="ECO:0000313" key="4">
    <source>
        <dbReference type="Proteomes" id="UP001500618"/>
    </source>
</evidence>
<accession>A0ABN2HVT7</accession>
<protein>
    <submittedName>
        <fullName evidence="3">VOC family protein</fullName>
    </submittedName>
</protein>
<proteinExistence type="predicted"/>
<name>A0ABN2HVT7_9ACTN</name>
<feature type="region of interest" description="Disordered" evidence="1">
    <location>
        <begin position="137"/>
        <end position="173"/>
    </location>
</feature>
<dbReference type="Gene3D" id="3.30.720.120">
    <property type="match status" value="1"/>
</dbReference>
<gene>
    <name evidence="3" type="ORF">GCM10009765_49550</name>
</gene>
<dbReference type="CDD" id="cd07246">
    <property type="entry name" value="VOC_like"/>
    <property type="match status" value="1"/>
</dbReference>
<dbReference type="InterPro" id="IPR037523">
    <property type="entry name" value="VOC_core"/>
</dbReference>
<dbReference type="PANTHER" id="PTHR34109:SF1">
    <property type="entry name" value="VOC DOMAIN-CONTAINING PROTEIN"/>
    <property type="match status" value="1"/>
</dbReference>
<reference evidence="3 4" key="1">
    <citation type="journal article" date="2019" name="Int. J. Syst. Evol. Microbiol.">
        <title>The Global Catalogue of Microorganisms (GCM) 10K type strain sequencing project: providing services to taxonomists for standard genome sequencing and annotation.</title>
        <authorList>
            <consortium name="The Broad Institute Genomics Platform"/>
            <consortium name="The Broad Institute Genome Sequencing Center for Infectious Disease"/>
            <person name="Wu L."/>
            <person name="Ma J."/>
        </authorList>
    </citation>
    <scope>NUCLEOTIDE SEQUENCE [LARGE SCALE GENOMIC DNA]</scope>
    <source>
        <strain evidence="3 4">JCM 14718</strain>
    </source>
</reference>